<dbReference type="Proteomes" id="UP000830375">
    <property type="component" value="Unassembled WGS sequence"/>
</dbReference>
<accession>A0ABQ8L4Y9</accession>
<keyword evidence="4" id="KW-1185">Reference proteome</keyword>
<sequence length="258" mass="29453">MSTKDRRKTKERDLPIILPPAPDTPLSGPMPKRNKGEPSLSELQENIITALTLKINQRADSLEQMIITNSITIEDLKTSLNHLYVEIQDLKNDKTKLAEKFSQQQKSLVNLEERIADAERYKQRWCLCLYGLSEQPNKDVKAEVLKICNVLAPESCQKVFDVIDIAHRLGKPQPGRIRAFIILFSLHSVRDAVWRNAKTTVTETTQTSLHGRSDQRRKGQTITSVARKRVMTTRKPTISDARLSLKVQRSSSMRKAKR</sequence>
<feature type="region of interest" description="Disordered" evidence="2">
    <location>
        <begin position="1"/>
        <end position="39"/>
    </location>
</feature>
<evidence type="ECO:0000256" key="1">
    <source>
        <dbReference type="SAM" id="Coils"/>
    </source>
</evidence>
<organism evidence="3 4">
    <name type="scientific">Labeo rohita</name>
    <name type="common">Indian major carp</name>
    <name type="synonym">Cyprinus rohita</name>
    <dbReference type="NCBI Taxonomy" id="84645"/>
    <lineage>
        <taxon>Eukaryota</taxon>
        <taxon>Metazoa</taxon>
        <taxon>Chordata</taxon>
        <taxon>Craniata</taxon>
        <taxon>Vertebrata</taxon>
        <taxon>Euteleostomi</taxon>
        <taxon>Actinopterygii</taxon>
        <taxon>Neopterygii</taxon>
        <taxon>Teleostei</taxon>
        <taxon>Ostariophysi</taxon>
        <taxon>Cypriniformes</taxon>
        <taxon>Cyprinidae</taxon>
        <taxon>Labeoninae</taxon>
        <taxon>Labeonini</taxon>
        <taxon>Labeo</taxon>
    </lineage>
</organism>
<evidence type="ECO:0000313" key="4">
    <source>
        <dbReference type="Proteomes" id="UP000830375"/>
    </source>
</evidence>
<comment type="caution">
    <text evidence="3">The sequence shown here is derived from an EMBL/GenBank/DDBJ whole genome shotgun (WGS) entry which is preliminary data.</text>
</comment>
<keyword evidence="1" id="KW-0175">Coiled coil</keyword>
<proteinExistence type="predicted"/>
<evidence type="ECO:0000256" key="2">
    <source>
        <dbReference type="SAM" id="MobiDB-lite"/>
    </source>
</evidence>
<name>A0ABQ8L4Y9_LABRO</name>
<protein>
    <submittedName>
        <fullName evidence="3">Myosin type-2 heavy chain 1</fullName>
    </submittedName>
</protein>
<feature type="coiled-coil region" evidence="1">
    <location>
        <begin position="73"/>
        <end position="121"/>
    </location>
</feature>
<gene>
    <name evidence="3" type="ORF">H4Q32_026173</name>
</gene>
<evidence type="ECO:0000313" key="3">
    <source>
        <dbReference type="EMBL" id="KAI2645480.1"/>
    </source>
</evidence>
<reference evidence="3 4" key="1">
    <citation type="submission" date="2022-01" db="EMBL/GenBank/DDBJ databases">
        <title>A high-quality chromosome-level genome assembly of rohu carp, Labeo rohita.</title>
        <authorList>
            <person name="Arick M.A. II"/>
            <person name="Hsu C.-Y."/>
            <person name="Magbanua Z."/>
            <person name="Pechanova O."/>
            <person name="Grover C."/>
            <person name="Miller E."/>
            <person name="Thrash A."/>
            <person name="Ezzel L."/>
            <person name="Alam S."/>
            <person name="Benzie J."/>
            <person name="Hamilton M."/>
            <person name="Karsi A."/>
            <person name="Lawrence M.L."/>
            <person name="Peterson D.G."/>
        </authorList>
    </citation>
    <scope>NUCLEOTIDE SEQUENCE [LARGE SCALE GENOMIC DNA]</scope>
    <source>
        <strain evidence="4">BAU-BD-2019</strain>
        <tissue evidence="3">Blood</tissue>
    </source>
</reference>
<dbReference type="EMBL" id="JACTAM010002226">
    <property type="protein sequence ID" value="KAI2645480.1"/>
    <property type="molecule type" value="Genomic_DNA"/>
</dbReference>